<keyword evidence="3" id="KW-1185">Reference proteome</keyword>
<feature type="region of interest" description="Disordered" evidence="1">
    <location>
        <begin position="48"/>
        <end position="67"/>
    </location>
</feature>
<evidence type="ECO:0000313" key="2">
    <source>
        <dbReference type="EMBL" id="MBC8532233.1"/>
    </source>
</evidence>
<proteinExistence type="predicted"/>
<gene>
    <name evidence="2" type="ORF">H8696_10290</name>
</gene>
<reference evidence="2" key="1">
    <citation type="submission" date="2020-08" db="EMBL/GenBank/DDBJ databases">
        <title>Genome public.</title>
        <authorList>
            <person name="Liu C."/>
            <person name="Sun Q."/>
        </authorList>
    </citation>
    <scope>NUCLEOTIDE SEQUENCE</scope>
    <source>
        <strain evidence="2">NSJ-53</strain>
    </source>
</reference>
<dbReference type="Proteomes" id="UP000623172">
    <property type="component" value="Unassembled WGS sequence"/>
</dbReference>
<evidence type="ECO:0000313" key="3">
    <source>
        <dbReference type="Proteomes" id="UP000623172"/>
    </source>
</evidence>
<comment type="caution">
    <text evidence="2">The sequence shown here is derived from an EMBL/GenBank/DDBJ whole genome shotgun (WGS) entry which is preliminary data.</text>
</comment>
<name>A0A926HQI0_9FIRM</name>
<sequence>MNEDWTDELSEWNPALGVPRLSKLGMDDPPREESWDVEDIVRSLEHPPLPDAPVCESAPRQEDIPAPSLGKAWGAEAVAAALVPLASLHEIALPAWQYDYDKYLDFPSTTRLARNRKKRGFWWRLFHH</sequence>
<accession>A0A926HQI0</accession>
<dbReference type="AlphaFoldDB" id="A0A926HQI0"/>
<protein>
    <submittedName>
        <fullName evidence="2">Uncharacterized protein</fullName>
    </submittedName>
</protein>
<dbReference type="EMBL" id="JACRSR010000005">
    <property type="protein sequence ID" value="MBC8532233.1"/>
    <property type="molecule type" value="Genomic_DNA"/>
</dbReference>
<evidence type="ECO:0000256" key="1">
    <source>
        <dbReference type="SAM" id="MobiDB-lite"/>
    </source>
</evidence>
<dbReference type="RefSeq" id="WP_249317346.1">
    <property type="nucleotide sequence ID" value="NZ_JACRSR010000005.1"/>
</dbReference>
<organism evidence="2 3">
    <name type="scientific">Gehongia tenuis</name>
    <dbReference type="NCBI Taxonomy" id="2763655"/>
    <lineage>
        <taxon>Bacteria</taxon>
        <taxon>Bacillati</taxon>
        <taxon>Bacillota</taxon>
        <taxon>Clostridia</taxon>
        <taxon>Christensenellales</taxon>
        <taxon>Christensenellaceae</taxon>
        <taxon>Gehongia</taxon>
    </lineage>
</organism>